<comment type="caution">
    <text evidence="4">The sequence shown here is derived from an EMBL/GenBank/DDBJ whole genome shotgun (WGS) entry which is preliminary data.</text>
</comment>
<keyword evidence="5" id="KW-1185">Reference proteome</keyword>
<dbReference type="OrthoDB" id="9801785at2"/>
<gene>
    <name evidence="4" type="ORF">E1181_08995</name>
</gene>
<dbReference type="Gene3D" id="3.40.50.720">
    <property type="entry name" value="NAD(P)-binding Rossmann-like Domain"/>
    <property type="match status" value="1"/>
</dbReference>
<evidence type="ECO:0000256" key="1">
    <source>
        <dbReference type="ARBA" id="ARBA00007637"/>
    </source>
</evidence>
<name>A0A4R4VW07_9PSEU</name>
<dbReference type="InterPro" id="IPR001509">
    <property type="entry name" value="Epimerase_deHydtase"/>
</dbReference>
<feature type="domain" description="NAD-dependent epimerase/dehydratase" evidence="3">
    <location>
        <begin position="4"/>
        <end position="241"/>
    </location>
</feature>
<evidence type="ECO:0000313" key="4">
    <source>
        <dbReference type="EMBL" id="TDD07553.1"/>
    </source>
</evidence>
<protein>
    <submittedName>
        <fullName evidence="4">NAD-dependent epimerase/dehydratase family protein</fullName>
    </submittedName>
</protein>
<dbReference type="PROSITE" id="PS00061">
    <property type="entry name" value="ADH_SHORT"/>
    <property type="match status" value="1"/>
</dbReference>
<organism evidence="4 5">
    <name type="scientific">Saccharopolyspora terrae</name>
    <dbReference type="NCBI Taxonomy" id="2530384"/>
    <lineage>
        <taxon>Bacteria</taxon>
        <taxon>Bacillati</taxon>
        <taxon>Actinomycetota</taxon>
        <taxon>Actinomycetes</taxon>
        <taxon>Pseudonocardiales</taxon>
        <taxon>Pseudonocardiaceae</taxon>
        <taxon>Saccharopolyspora</taxon>
    </lineage>
</organism>
<dbReference type="AlphaFoldDB" id="A0A4R4VW07"/>
<feature type="region of interest" description="Disordered" evidence="2">
    <location>
        <begin position="306"/>
        <end position="337"/>
    </location>
</feature>
<accession>A0A4R4VW07</accession>
<dbReference type="PANTHER" id="PTHR43000">
    <property type="entry name" value="DTDP-D-GLUCOSE 4,6-DEHYDRATASE-RELATED"/>
    <property type="match status" value="1"/>
</dbReference>
<dbReference type="Gene3D" id="3.90.25.10">
    <property type="entry name" value="UDP-galactose 4-epimerase, domain 1"/>
    <property type="match status" value="1"/>
</dbReference>
<dbReference type="SUPFAM" id="SSF51735">
    <property type="entry name" value="NAD(P)-binding Rossmann-fold domains"/>
    <property type="match status" value="1"/>
</dbReference>
<evidence type="ECO:0000313" key="5">
    <source>
        <dbReference type="Proteomes" id="UP000295674"/>
    </source>
</evidence>
<dbReference type="EMBL" id="SMKS01000010">
    <property type="protein sequence ID" value="TDD07553.1"/>
    <property type="molecule type" value="Genomic_DNA"/>
</dbReference>
<reference evidence="4 5" key="1">
    <citation type="submission" date="2019-03" db="EMBL/GenBank/DDBJ databases">
        <title>Draft genome sequences of novel Actinobacteria.</title>
        <authorList>
            <person name="Sahin N."/>
            <person name="Ay H."/>
            <person name="Saygin H."/>
        </authorList>
    </citation>
    <scope>NUCLEOTIDE SEQUENCE [LARGE SCALE GENOMIC DNA]</scope>
    <source>
        <strain evidence="4 5">16K309</strain>
    </source>
</reference>
<evidence type="ECO:0000256" key="2">
    <source>
        <dbReference type="SAM" id="MobiDB-lite"/>
    </source>
</evidence>
<feature type="compositionally biased region" description="Polar residues" evidence="2">
    <location>
        <begin position="314"/>
        <end position="337"/>
    </location>
</feature>
<dbReference type="Pfam" id="PF01370">
    <property type="entry name" value="Epimerase"/>
    <property type="match status" value="1"/>
</dbReference>
<sequence>MDTIVTGGAGFIGSTLVDRLTRDGHRVHVIDNFSRGRRDNLAAAEETGRCTVHELDVTGADLATVVADVRPDVIFHLAAQIDVRVSVHAPLADATVNVLGTVNVAEAARKAGVRKVVFASSGGAIYGAADALPAAEGTPLRPLSQYGAAKLAGEIYLNTYHELHGLDCTHLALANAYGPRQDHRGEAGVVAVFANALLMGAPTYVFGDGGNTRDYVYVDDIVEAFVLAAFRGRPACRYNIGTGIQTTDRALHSAIAVAVGAADQPEHCPARLGDVRASALDASAARSDLGWTPRVDLAEGIRRTVERLPKTVAPPQQRTSGISSLSAADDQPTTTGSARRLQTDLLKHGDGAAEALP</sequence>
<dbReference type="RefSeq" id="WP_132673513.1">
    <property type="nucleotide sequence ID" value="NZ_SMKS01000010.1"/>
</dbReference>
<evidence type="ECO:0000259" key="3">
    <source>
        <dbReference type="Pfam" id="PF01370"/>
    </source>
</evidence>
<comment type="similarity">
    <text evidence="1">Belongs to the NAD(P)-dependent epimerase/dehydratase family.</text>
</comment>
<dbReference type="InterPro" id="IPR036291">
    <property type="entry name" value="NAD(P)-bd_dom_sf"/>
</dbReference>
<dbReference type="InterPro" id="IPR020904">
    <property type="entry name" value="Sc_DH/Rdtase_CS"/>
</dbReference>
<dbReference type="Proteomes" id="UP000295674">
    <property type="component" value="Unassembled WGS sequence"/>
</dbReference>
<proteinExistence type="inferred from homology"/>